<keyword evidence="5" id="KW-1185">Reference proteome</keyword>
<feature type="chain" id="PRO_5021895134" description="Immunoglobulin domain-containing protein" evidence="2">
    <location>
        <begin position="18"/>
        <end position="160"/>
    </location>
</feature>
<dbReference type="OrthoDB" id="8840196at2759"/>
<feature type="signal peptide" evidence="2">
    <location>
        <begin position="1"/>
        <end position="17"/>
    </location>
</feature>
<evidence type="ECO:0000256" key="2">
    <source>
        <dbReference type="SAM" id="SignalP"/>
    </source>
</evidence>
<accession>A0A556TRP3</accession>
<dbReference type="AlphaFoldDB" id="A0A556TRP3"/>
<keyword evidence="2" id="KW-0732">Signal</keyword>
<evidence type="ECO:0000256" key="1">
    <source>
        <dbReference type="SAM" id="Phobius"/>
    </source>
</evidence>
<dbReference type="SMART" id="SM00409">
    <property type="entry name" value="IG"/>
    <property type="match status" value="1"/>
</dbReference>
<evidence type="ECO:0000313" key="4">
    <source>
        <dbReference type="EMBL" id="TSK49626.1"/>
    </source>
</evidence>
<dbReference type="InterPro" id="IPR036179">
    <property type="entry name" value="Ig-like_dom_sf"/>
</dbReference>
<reference evidence="4 5" key="1">
    <citation type="journal article" date="2019" name="Genome Biol. Evol.">
        <title>Whole-Genome Sequencing of the Giant Devil Catfish, Bagarius yarrelli.</title>
        <authorList>
            <person name="Jiang W."/>
            <person name="Lv Y."/>
            <person name="Cheng L."/>
            <person name="Yang K."/>
            <person name="Chao B."/>
            <person name="Wang X."/>
            <person name="Li Y."/>
            <person name="Pan X."/>
            <person name="You X."/>
            <person name="Zhang Y."/>
            <person name="Yang J."/>
            <person name="Li J."/>
            <person name="Zhang X."/>
            <person name="Liu S."/>
            <person name="Sun C."/>
            <person name="Yang J."/>
            <person name="Shi Q."/>
        </authorList>
    </citation>
    <scope>NUCLEOTIDE SEQUENCE [LARGE SCALE GENOMIC DNA]</scope>
    <source>
        <strain evidence="4">JWS20170419001</strain>
        <tissue evidence="4">Muscle</tissue>
    </source>
</reference>
<keyword evidence="1" id="KW-0472">Membrane</keyword>
<comment type="caution">
    <text evidence="4">The sequence shown here is derived from an EMBL/GenBank/DDBJ whole genome shotgun (WGS) entry which is preliminary data.</text>
</comment>
<name>A0A556TRP3_BAGYA</name>
<dbReference type="SUPFAM" id="SSF48726">
    <property type="entry name" value="Immunoglobulin"/>
    <property type="match status" value="1"/>
</dbReference>
<proteinExistence type="predicted"/>
<keyword evidence="1" id="KW-0812">Transmembrane</keyword>
<dbReference type="EMBL" id="VCAZ01000014">
    <property type="protein sequence ID" value="TSK49626.1"/>
    <property type="molecule type" value="Genomic_DNA"/>
</dbReference>
<evidence type="ECO:0000313" key="5">
    <source>
        <dbReference type="Proteomes" id="UP000319801"/>
    </source>
</evidence>
<dbReference type="InterPro" id="IPR013783">
    <property type="entry name" value="Ig-like_fold"/>
</dbReference>
<feature type="transmembrane region" description="Helical" evidence="1">
    <location>
        <begin position="134"/>
        <end position="154"/>
    </location>
</feature>
<organism evidence="4 5">
    <name type="scientific">Bagarius yarrelli</name>
    <name type="common">Goonch</name>
    <name type="synonym">Bagrus yarrelli</name>
    <dbReference type="NCBI Taxonomy" id="175774"/>
    <lineage>
        <taxon>Eukaryota</taxon>
        <taxon>Metazoa</taxon>
        <taxon>Chordata</taxon>
        <taxon>Craniata</taxon>
        <taxon>Vertebrata</taxon>
        <taxon>Euteleostomi</taxon>
        <taxon>Actinopterygii</taxon>
        <taxon>Neopterygii</taxon>
        <taxon>Teleostei</taxon>
        <taxon>Ostariophysi</taxon>
        <taxon>Siluriformes</taxon>
        <taxon>Sisoridae</taxon>
        <taxon>Sisorinae</taxon>
        <taxon>Bagarius</taxon>
    </lineage>
</organism>
<evidence type="ECO:0000259" key="3">
    <source>
        <dbReference type="SMART" id="SM00409"/>
    </source>
</evidence>
<dbReference type="Gene3D" id="2.60.40.10">
    <property type="entry name" value="Immunoglobulins"/>
    <property type="match status" value="1"/>
</dbReference>
<dbReference type="Proteomes" id="UP000319801">
    <property type="component" value="Unassembled WGS sequence"/>
</dbReference>
<feature type="domain" description="Immunoglobulin" evidence="3">
    <location>
        <begin position="29"/>
        <end position="115"/>
    </location>
</feature>
<gene>
    <name evidence="4" type="ORF">Baya_4828</name>
</gene>
<sequence length="160" mass="17929">MWVFTVIFLVLCPSSLQDDCSRSVSMSHNGYVDVVLGQRFNLTCNFNCFTAAHKVQLMKDELLLSELSLSSDCPESKHTIVLLLFIPAVQYNDSGLYKCRSDPRDGSSSVTIKVVTTDENMDKDEHNITGNAPLWYFLCKTALFLICSLSAVWIKTCSVQ</sequence>
<protein>
    <recommendedName>
        <fullName evidence="3">Immunoglobulin domain-containing protein</fullName>
    </recommendedName>
</protein>
<keyword evidence="1" id="KW-1133">Transmembrane helix</keyword>
<dbReference type="InterPro" id="IPR003599">
    <property type="entry name" value="Ig_sub"/>
</dbReference>